<dbReference type="AlphaFoldDB" id="A0A0C2GTI9"/>
<reference evidence="1 2" key="1">
    <citation type="submission" date="2013-12" db="EMBL/GenBank/DDBJ databases">
        <title>Draft genome of the parsitic nematode Ancylostoma duodenale.</title>
        <authorList>
            <person name="Mitreva M."/>
        </authorList>
    </citation>
    <scope>NUCLEOTIDE SEQUENCE [LARGE SCALE GENOMIC DNA]</scope>
    <source>
        <strain evidence="1 2">Zhejiang</strain>
    </source>
</reference>
<accession>A0A0C2GTI9</accession>
<evidence type="ECO:0000313" key="1">
    <source>
        <dbReference type="EMBL" id="KIH62319.1"/>
    </source>
</evidence>
<protein>
    <submittedName>
        <fullName evidence="1">Uncharacterized protein</fullName>
    </submittedName>
</protein>
<sequence>MPDELGAIVGAWTISANAFFISYAPKAAAAQKIQDDARGGGAAAAVAPMTNGGRKMSTGLVPSLNRLRIQQCFKAAR</sequence>
<gene>
    <name evidence="1" type="ORF">ANCDUO_07404</name>
</gene>
<organism evidence="1 2">
    <name type="scientific">Ancylostoma duodenale</name>
    <dbReference type="NCBI Taxonomy" id="51022"/>
    <lineage>
        <taxon>Eukaryota</taxon>
        <taxon>Metazoa</taxon>
        <taxon>Ecdysozoa</taxon>
        <taxon>Nematoda</taxon>
        <taxon>Chromadorea</taxon>
        <taxon>Rhabditida</taxon>
        <taxon>Rhabditina</taxon>
        <taxon>Rhabditomorpha</taxon>
        <taxon>Strongyloidea</taxon>
        <taxon>Ancylostomatidae</taxon>
        <taxon>Ancylostomatinae</taxon>
        <taxon>Ancylostoma</taxon>
    </lineage>
</organism>
<evidence type="ECO:0000313" key="2">
    <source>
        <dbReference type="Proteomes" id="UP000054047"/>
    </source>
</evidence>
<dbReference type="Proteomes" id="UP000054047">
    <property type="component" value="Unassembled WGS sequence"/>
</dbReference>
<dbReference type="EMBL" id="KN729408">
    <property type="protein sequence ID" value="KIH62319.1"/>
    <property type="molecule type" value="Genomic_DNA"/>
</dbReference>
<proteinExistence type="predicted"/>
<keyword evidence="2" id="KW-1185">Reference proteome</keyword>
<name>A0A0C2GTI9_9BILA</name>